<evidence type="ECO:0000259" key="4">
    <source>
        <dbReference type="PROSITE" id="PS00497"/>
    </source>
</evidence>
<dbReference type="AlphaFoldDB" id="R0KBT6"/>
<keyword evidence="2" id="KW-0560">Oxidoreductase</keyword>
<dbReference type="InterPro" id="IPR008922">
    <property type="entry name" value="Di-copper_centre_dom_sf"/>
</dbReference>
<evidence type="ECO:0000256" key="1">
    <source>
        <dbReference type="ARBA" id="ARBA00022723"/>
    </source>
</evidence>
<dbReference type="RefSeq" id="XP_008024906.1">
    <property type="nucleotide sequence ID" value="XM_008026715.1"/>
</dbReference>
<dbReference type="PANTHER" id="PTHR11474:SF125">
    <property type="entry name" value="N-ACETYL-6-HYDROXYTRYPTOPHAN OXIDASE IVOB-RELATED"/>
    <property type="match status" value="1"/>
</dbReference>
<dbReference type="PROSITE" id="PS00498">
    <property type="entry name" value="TYROSINASE_2"/>
    <property type="match status" value="1"/>
</dbReference>
<dbReference type="HOGENOM" id="CLU_035914_0_0_1"/>
<name>R0KBT6_EXST2</name>
<feature type="domain" description="Tyrosinase copper-binding" evidence="4">
    <location>
        <begin position="131"/>
        <end position="148"/>
    </location>
</feature>
<dbReference type="GO" id="GO:0046872">
    <property type="term" value="F:metal ion binding"/>
    <property type="evidence" value="ECO:0007669"/>
    <property type="project" value="UniProtKB-KW"/>
</dbReference>
<keyword evidence="3" id="KW-0732">Signal</keyword>
<organism evidence="6 7">
    <name type="scientific">Exserohilum turcicum (strain 28A)</name>
    <name type="common">Northern leaf blight fungus</name>
    <name type="synonym">Setosphaeria turcica</name>
    <dbReference type="NCBI Taxonomy" id="671987"/>
    <lineage>
        <taxon>Eukaryota</taxon>
        <taxon>Fungi</taxon>
        <taxon>Dikarya</taxon>
        <taxon>Ascomycota</taxon>
        <taxon>Pezizomycotina</taxon>
        <taxon>Dothideomycetes</taxon>
        <taxon>Pleosporomycetidae</taxon>
        <taxon>Pleosporales</taxon>
        <taxon>Pleosporineae</taxon>
        <taxon>Pleosporaceae</taxon>
        <taxon>Exserohilum</taxon>
    </lineage>
</organism>
<feature type="chain" id="PRO_5004344315" description="Tyrosinase copper-binding domain-containing protein" evidence="3">
    <location>
        <begin position="20"/>
        <end position="399"/>
    </location>
</feature>
<dbReference type="Gene3D" id="1.10.1280.10">
    <property type="entry name" value="Di-copper center containing domain from catechol oxidase"/>
    <property type="match status" value="1"/>
</dbReference>
<dbReference type="GO" id="GO:0016491">
    <property type="term" value="F:oxidoreductase activity"/>
    <property type="evidence" value="ECO:0007669"/>
    <property type="project" value="UniProtKB-KW"/>
</dbReference>
<dbReference type="InterPro" id="IPR002227">
    <property type="entry name" value="Tyrosinase_Cu-bd"/>
</dbReference>
<dbReference type="SUPFAM" id="SSF48056">
    <property type="entry name" value="Di-copper centre-containing domain"/>
    <property type="match status" value="1"/>
</dbReference>
<evidence type="ECO:0000313" key="6">
    <source>
        <dbReference type="EMBL" id="EOA86864.1"/>
    </source>
</evidence>
<evidence type="ECO:0000256" key="3">
    <source>
        <dbReference type="SAM" id="SignalP"/>
    </source>
</evidence>
<dbReference type="GeneID" id="19402193"/>
<dbReference type="STRING" id="671987.R0KBT6"/>
<protein>
    <recommendedName>
        <fullName evidence="4 5">Tyrosinase copper-binding domain-containing protein</fullName>
    </recommendedName>
</protein>
<dbReference type="PRINTS" id="PR00092">
    <property type="entry name" value="TYROSINASE"/>
</dbReference>
<evidence type="ECO:0000259" key="5">
    <source>
        <dbReference type="PROSITE" id="PS00498"/>
    </source>
</evidence>
<dbReference type="OrthoDB" id="6132182at2759"/>
<reference evidence="6 7" key="1">
    <citation type="journal article" date="2012" name="PLoS Pathog.">
        <title>Diverse lifestyles and strategies of plant pathogenesis encoded in the genomes of eighteen Dothideomycetes fungi.</title>
        <authorList>
            <person name="Ohm R.A."/>
            <person name="Feau N."/>
            <person name="Henrissat B."/>
            <person name="Schoch C.L."/>
            <person name="Horwitz B.A."/>
            <person name="Barry K.W."/>
            <person name="Condon B.J."/>
            <person name="Copeland A.C."/>
            <person name="Dhillon B."/>
            <person name="Glaser F."/>
            <person name="Hesse C.N."/>
            <person name="Kosti I."/>
            <person name="LaButti K."/>
            <person name="Lindquist E.A."/>
            <person name="Lucas S."/>
            <person name="Salamov A.A."/>
            <person name="Bradshaw R.E."/>
            <person name="Ciuffetti L."/>
            <person name="Hamelin R.C."/>
            <person name="Kema G.H.J."/>
            <person name="Lawrence C."/>
            <person name="Scott J.A."/>
            <person name="Spatafora J.W."/>
            <person name="Turgeon B.G."/>
            <person name="de Wit P.J.G.M."/>
            <person name="Zhong S."/>
            <person name="Goodwin S.B."/>
            <person name="Grigoriev I.V."/>
        </authorList>
    </citation>
    <scope>NUCLEOTIDE SEQUENCE [LARGE SCALE GENOMIC DNA]</scope>
    <source>
        <strain evidence="7">28A</strain>
    </source>
</reference>
<accession>R0KBT6</accession>
<feature type="signal peptide" evidence="3">
    <location>
        <begin position="1"/>
        <end position="19"/>
    </location>
</feature>
<keyword evidence="1" id="KW-0479">Metal-binding</keyword>
<feature type="domain" description="Tyrosinase copper-binding" evidence="5">
    <location>
        <begin position="322"/>
        <end position="333"/>
    </location>
</feature>
<dbReference type="Pfam" id="PF00264">
    <property type="entry name" value="Tyrosinase"/>
    <property type="match status" value="1"/>
</dbReference>
<dbReference type="PANTHER" id="PTHR11474">
    <property type="entry name" value="TYROSINASE FAMILY MEMBER"/>
    <property type="match status" value="1"/>
</dbReference>
<keyword evidence="7" id="KW-1185">Reference proteome</keyword>
<gene>
    <name evidence="6" type="ORF">SETTUDRAFT_19381</name>
</gene>
<evidence type="ECO:0000256" key="2">
    <source>
        <dbReference type="ARBA" id="ARBA00023002"/>
    </source>
</evidence>
<dbReference type="Proteomes" id="UP000016935">
    <property type="component" value="Unassembled WGS sequence"/>
</dbReference>
<dbReference type="PROSITE" id="PS00497">
    <property type="entry name" value="TYROSINASE_1"/>
    <property type="match status" value="1"/>
</dbReference>
<dbReference type="EMBL" id="KB908592">
    <property type="protein sequence ID" value="EOA86864.1"/>
    <property type="molecule type" value="Genomic_DNA"/>
</dbReference>
<sequence length="399" mass="44570">MRSSLAVIYSQLLATFAVAGVSLDSPSVPNIDINPALDPVEALNQLQNYTYTVLEQSNDVFKKTKKGCSLATATIRRDWEYMSKPDRKAYIEAVQCLRRLPSKSDKSWAPAARTRFDDFVAIHVDQSLYIHGNGLFLAWHRYFVWAYEQALRNECGYRGYQPYWNWFAHTDNIYESPVFDGSDTSLGGDGEYFSHNGSLAGGRTISIPSGKGGGCVNSGPFKNTQANIGPISPGMQGFPDLAADITDYNPHCLRRDLSPYIPRKWFTTANLLNVTIVSGSRTHSVFWTEILGRYPDGFLGLHTSGHYTMGGDATDLYYSVNDPAFWLHHAMLDRVYWIWQTLHPAEANKVAGTLTLQNKPPTRNATIDEPLDLGINGKTVKIRDVLDTMGGTPLCYIYL</sequence>
<evidence type="ECO:0000313" key="7">
    <source>
        <dbReference type="Proteomes" id="UP000016935"/>
    </source>
</evidence>
<dbReference type="InterPro" id="IPR050316">
    <property type="entry name" value="Tyrosinase/Hemocyanin"/>
</dbReference>
<dbReference type="eggNOG" id="ENOG502RM4B">
    <property type="taxonomic scope" value="Eukaryota"/>
</dbReference>
<proteinExistence type="predicted"/>
<reference evidence="6 7" key="2">
    <citation type="journal article" date="2013" name="PLoS Genet.">
        <title>Comparative genome structure, secondary metabolite, and effector coding capacity across Cochliobolus pathogens.</title>
        <authorList>
            <person name="Condon B.J."/>
            <person name="Leng Y."/>
            <person name="Wu D."/>
            <person name="Bushley K.E."/>
            <person name="Ohm R.A."/>
            <person name="Otillar R."/>
            <person name="Martin J."/>
            <person name="Schackwitz W."/>
            <person name="Grimwood J."/>
            <person name="MohdZainudin N."/>
            <person name="Xue C."/>
            <person name="Wang R."/>
            <person name="Manning V.A."/>
            <person name="Dhillon B."/>
            <person name="Tu Z.J."/>
            <person name="Steffenson B.J."/>
            <person name="Salamov A."/>
            <person name="Sun H."/>
            <person name="Lowry S."/>
            <person name="LaButti K."/>
            <person name="Han J."/>
            <person name="Copeland A."/>
            <person name="Lindquist E."/>
            <person name="Barry K."/>
            <person name="Schmutz J."/>
            <person name="Baker S.E."/>
            <person name="Ciuffetti L.M."/>
            <person name="Grigoriev I.V."/>
            <person name="Zhong S."/>
            <person name="Turgeon B.G."/>
        </authorList>
    </citation>
    <scope>NUCLEOTIDE SEQUENCE [LARGE SCALE GENOMIC DNA]</scope>
    <source>
        <strain evidence="7">28A</strain>
    </source>
</reference>